<feature type="compositionally biased region" description="Polar residues" evidence="1">
    <location>
        <begin position="589"/>
        <end position="600"/>
    </location>
</feature>
<feature type="compositionally biased region" description="Pro residues" evidence="1">
    <location>
        <begin position="58"/>
        <end position="75"/>
    </location>
</feature>
<feature type="compositionally biased region" description="Low complexity" evidence="1">
    <location>
        <begin position="80"/>
        <end position="92"/>
    </location>
</feature>
<feature type="compositionally biased region" description="Polar residues" evidence="1">
    <location>
        <begin position="132"/>
        <end position="144"/>
    </location>
</feature>
<feature type="compositionally biased region" description="Low complexity" evidence="1">
    <location>
        <begin position="164"/>
        <end position="178"/>
    </location>
</feature>
<evidence type="ECO:0000313" key="3">
    <source>
        <dbReference type="Proteomes" id="UP001293593"/>
    </source>
</evidence>
<evidence type="ECO:0000313" key="2">
    <source>
        <dbReference type="EMBL" id="KAK4261370.1"/>
    </source>
</evidence>
<feature type="compositionally biased region" description="Basic and acidic residues" evidence="1">
    <location>
        <begin position="617"/>
        <end position="629"/>
    </location>
</feature>
<feature type="compositionally biased region" description="Acidic residues" evidence="1">
    <location>
        <begin position="536"/>
        <end position="545"/>
    </location>
</feature>
<feature type="compositionally biased region" description="Basic and acidic residues" evidence="1">
    <location>
        <begin position="146"/>
        <end position="163"/>
    </location>
</feature>
<proteinExistence type="predicted"/>
<feature type="compositionally biased region" description="Basic and acidic residues" evidence="1">
    <location>
        <begin position="796"/>
        <end position="848"/>
    </location>
</feature>
<feature type="compositionally biased region" description="Basic residues" evidence="1">
    <location>
        <begin position="951"/>
        <end position="971"/>
    </location>
</feature>
<dbReference type="Proteomes" id="UP001293593">
    <property type="component" value="Unassembled WGS sequence"/>
</dbReference>
<comment type="caution">
    <text evidence="2">The sequence shown here is derived from an EMBL/GenBank/DDBJ whole genome shotgun (WGS) entry which is preliminary data.</text>
</comment>
<feature type="region of interest" description="Disordered" evidence="1">
    <location>
        <begin position="587"/>
        <end position="692"/>
    </location>
</feature>
<evidence type="ECO:0000256" key="1">
    <source>
        <dbReference type="SAM" id="MobiDB-lite"/>
    </source>
</evidence>
<keyword evidence="3" id="KW-1185">Reference proteome</keyword>
<feature type="compositionally biased region" description="Basic and acidic residues" evidence="1">
    <location>
        <begin position="855"/>
        <end position="897"/>
    </location>
</feature>
<organism evidence="2 3">
    <name type="scientific">Acacia crassicarpa</name>
    <name type="common">northern wattle</name>
    <dbReference type="NCBI Taxonomy" id="499986"/>
    <lineage>
        <taxon>Eukaryota</taxon>
        <taxon>Viridiplantae</taxon>
        <taxon>Streptophyta</taxon>
        <taxon>Embryophyta</taxon>
        <taxon>Tracheophyta</taxon>
        <taxon>Spermatophyta</taxon>
        <taxon>Magnoliopsida</taxon>
        <taxon>eudicotyledons</taxon>
        <taxon>Gunneridae</taxon>
        <taxon>Pentapetalae</taxon>
        <taxon>rosids</taxon>
        <taxon>fabids</taxon>
        <taxon>Fabales</taxon>
        <taxon>Fabaceae</taxon>
        <taxon>Caesalpinioideae</taxon>
        <taxon>mimosoid clade</taxon>
        <taxon>Acacieae</taxon>
        <taxon>Acacia</taxon>
    </lineage>
</organism>
<feature type="compositionally biased region" description="Low complexity" evidence="1">
    <location>
        <begin position="211"/>
        <end position="226"/>
    </location>
</feature>
<sequence>MDSFQQAHGYMRPQPPPPHATDPNQSQFHQPNHIQPPRQPAPPQGPWFSNQFQYHPSQTPPPQPQWAPPPPPPPPHSDHFPPTGSYIPHSNSYPPPPPYHHGQFPPPPPPLRSHVSPQFPPYSHIPQPYPQEWSTPNWPPNQSWDHPAHKNEEDWGARARAWADAKAAMESQHQHPQPQFSPAGRSLEQSHYHDQYQQPVDSRYPDVQNQSHPSSSYPQFSSSDASMQRLPGHQGEHASVSSEAPYVSDGHLSYNTRDGTTTGDPTVAYQHQGNLPSNPSVHQQEVPSSYSSVTGNGTTDLSQQPYTLTHLSCSSSQEQHHVQPSVQAPFASGSHSADPAISLADQPLDFAPRFNRDGELPMQSTYGHHDSAASIRGIDTVNGVPLMNNWAPPVAPGVVYPPISPVLASGPQHDPSITTPPVPGHVAPPFGRFPGSGLPPPIPPGSAPFALNAGTTMHPTSAFSTDAYGVSGVPERPKKASVPNWLREEIKKAVIAAPSVEHPTEESKFMNDGVDKSYTRSDEQDSKSIDSSRSAEEEEDEEDDVEAARTAAINQEIKHVLTEVLLKVTDELFDEIATKVLREDDLTSEVGSNHKASASPPSVPVHKASAKVLVPVKVKEPEHDADSEKSNSSTPGDVLGLGNYASDEDDEIDGSSVPPLKDVHQSGIKNSVEGAHDVSANSSSQIKLEENGRSQMNLVSNLGETSNGVAIEDLHDDKVTKKLDHLQTSKDVPEDRNDELNAFERKHDRSNGKTTGVEKTIEDPLVRENRKRMEKADGHAQYSSVDFAKDVLSSKTKVDEKVNENHRRKDERHQKKEKADGSNEVKERRKDDSVRHGEKTDRDSESRKKSLLADAKGDNKGAEKTHRGSSMEETSRRKEHSRDKGEHKSRHKESSKSDRHKRKRSSSVSSRGRSSRDQAVNRTSESSDEGSDGSKRKPHSRRRDLSPSPIRSRRRQVSRSPHSKHSQRRHSPYSSLDTSRGRRSRSRSPSRRHR</sequence>
<feature type="compositionally biased region" description="Basic and acidic residues" evidence="1">
    <location>
        <begin position="502"/>
        <end position="535"/>
    </location>
</feature>
<feature type="compositionally biased region" description="Polar residues" evidence="1">
    <location>
        <begin position="253"/>
        <end position="326"/>
    </location>
</feature>
<protein>
    <submittedName>
        <fullName evidence="2">Uncharacterized protein</fullName>
    </submittedName>
</protein>
<feature type="compositionally biased region" description="Basic and acidic residues" evidence="1">
    <location>
        <begin position="759"/>
        <end position="768"/>
    </location>
</feature>
<feature type="compositionally biased region" description="Pro residues" evidence="1">
    <location>
        <begin position="93"/>
        <end position="111"/>
    </location>
</feature>
<feature type="region of interest" description="Disordered" evidence="1">
    <location>
        <begin position="724"/>
        <end position="994"/>
    </location>
</feature>
<name>A0AAE1MDK0_9FABA</name>
<dbReference type="InterPro" id="IPR031937">
    <property type="entry name" value="PNISR"/>
</dbReference>
<reference evidence="2" key="1">
    <citation type="submission" date="2023-10" db="EMBL/GenBank/DDBJ databases">
        <title>Chromosome-level genome of the transformable northern wattle, Acacia crassicarpa.</title>
        <authorList>
            <person name="Massaro I."/>
            <person name="Sinha N.R."/>
            <person name="Poethig S."/>
            <person name="Leichty A.R."/>
        </authorList>
    </citation>
    <scope>NUCLEOTIDE SEQUENCE</scope>
    <source>
        <strain evidence="2">Acra3RX</strain>
        <tissue evidence="2">Leaf</tissue>
    </source>
</reference>
<feature type="compositionally biased region" description="Basic and acidic residues" evidence="1">
    <location>
        <begin position="724"/>
        <end position="751"/>
    </location>
</feature>
<dbReference type="EMBL" id="JAWXYG010000010">
    <property type="protein sequence ID" value="KAK4261370.1"/>
    <property type="molecule type" value="Genomic_DNA"/>
</dbReference>
<accession>A0AAE1MDK0</accession>
<dbReference type="Pfam" id="PF15996">
    <property type="entry name" value="PNISR"/>
    <property type="match status" value="1"/>
</dbReference>
<feature type="region of interest" description="Disordered" evidence="1">
    <location>
        <begin position="1"/>
        <end position="339"/>
    </location>
</feature>
<dbReference type="AlphaFoldDB" id="A0AAE1MDK0"/>
<feature type="compositionally biased region" description="Basic residues" evidence="1">
    <location>
        <begin position="981"/>
        <end position="994"/>
    </location>
</feature>
<feature type="region of interest" description="Disordered" evidence="1">
    <location>
        <begin position="497"/>
        <end position="547"/>
    </location>
</feature>
<gene>
    <name evidence="2" type="ORF">QN277_004377</name>
</gene>